<sequence>MKSLYSIIIPLLLLLACTSGCQKSFLDRPSLSQITSDNFYQSTADLRLATAALYGGATWFDYNAFPYLTIGDVLSGNLLQPYNADLVQFTTFSITGDNNQLAATWRSFYKIVGQCNVTIKAFHDKAPASIPAKDINAALAEARFIRATVYFHLVQLWGAVPIIEDNTKLIDSSLLRRNLVSDVYKFIASDLTFAARNLPATDAAGRLTTWSAQGMLGKVYLTWAGLNQNLTRNQALLDSAKLYAGNVCNKSGLSLLPSYYNLFRTQFNDNPESLFALQWAPGVGYGLGNSLQAQFAPSGDVVTGGGGWGGAIGPTYDLYTLYTAQDSIRRKASFMLTGDLYSELNAAGGGYRATACNLKKHVVGTAADNNSPTMDLWSSIEHNALLRLADVYLIYAEAILGNNASTADGEALKYFNKVRTRAGVDPAPLLTADTLFRERRIELAYESQFWLDLVRLSYYNPQKAIDAINNQKRQLFTYSNGIATPTPYNVAITPATINTFTLPIPATELTADPKLSEPPVAYY</sequence>
<dbReference type="InterPro" id="IPR012944">
    <property type="entry name" value="SusD_RagB_dom"/>
</dbReference>
<dbReference type="InterPro" id="IPR033985">
    <property type="entry name" value="SusD-like_N"/>
</dbReference>
<comment type="subcellular location">
    <subcellularLocation>
        <location evidence="1">Cell outer membrane</location>
    </subcellularLocation>
</comment>
<evidence type="ECO:0000256" key="2">
    <source>
        <dbReference type="ARBA" id="ARBA00006275"/>
    </source>
</evidence>
<evidence type="ECO:0000256" key="3">
    <source>
        <dbReference type="ARBA" id="ARBA00022729"/>
    </source>
</evidence>
<keyword evidence="4" id="KW-0472">Membrane</keyword>
<dbReference type="Proteomes" id="UP000263900">
    <property type="component" value="Chromosome"/>
</dbReference>
<organism evidence="8 9">
    <name type="scientific">Paraflavitalea soli</name>
    <dbReference type="NCBI Taxonomy" id="2315862"/>
    <lineage>
        <taxon>Bacteria</taxon>
        <taxon>Pseudomonadati</taxon>
        <taxon>Bacteroidota</taxon>
        <taxon>Chitinophagia</taxon>
        <taxon>Chitinophagales</taxon>
        <taxon>Chitinophagaceae</taxon>
        <taxon>Paraflavitalea</taxon>
    </lineage>
</organism>
<evidence type="ECO:0000256" key="4">
    <source>
        <dbReference type="ARBA" id="ARBA00023136"/>
    </source>
</evidence>
<dbReference type="RefSeq" id="WP_119049969.1">
    <property type="nucleotide sequence ID" value="NZ_CP032157.1"/>
</dbReference>
<dbReference type="Pfam" id="PF14322">
    <property type="entry name" value="SusD-like_3"/>
    <property type="match status" value="1"/>
</dbReference>
<evidence type="ECO:0000259" key="7">
    <source>
        <dbReference type="Pfam" id="PF14322"/>
    </source>
</evidence>
<dbReference type="InterPro" id="IPR011990">
    <property type="entry name" value="TPR-like_helical_dom_sf"/>
</dbReference>
<dbReference type="EMBL" id="CP032157">
    <property type="protein sequence ID" value="AXY74082.1"/>
    <property type="molecule type" value="Genomic_DNA"/>
</dbReference>
<protein>
    <submittedName>
        <fullName evidence="8">RagB/SusD family nutrient uptake outer membrane protein</fullName>
    </submittedName>
</protein>
<feature type="domain" description="SusD-like N-terminal" evidence="7">
    <location>
        <begin position="80"/>
        <end position="221"/>
    </location>
</feature>
<evidence type="ECO:0000313" key="8">
    <source>
        <dbReference type="EMBL" id="AXY74082.1"/>
    </source>
</evidence>
<comment type="similarity">
    <text evidence="2">Belongs to the SusD family.</text>
</comment>
<dbReference type="PROSITE" id="PS51257">
    <property type="entry name" value="PROKAR_LIPOPROTEIN"/>
    <property type="match status" value="1"/>
</dbReference>
<evidence type="ECO:0000259" key="6">
    <source>
        <dbReference type="Pfam" id="PF07980"/>
    </source>
</evidence>
<dbReference type="AlphaFoldDB" id="A0A3B7MI47"/>
<reference evidence="8 9" key="1">
    <citation type="submission" date="2018-09" db="EMBL/GenBank/DDBJ databases">
        <title>Genome sequencing of strain 6GH32-13.</title>
        <authorList>
            <person name="Weon H.-Y."/>
            <person name="Heo J."/>
            <person name="Kwon S.-W."/>
        </authorList>
    </citation>
    <scope>NUCLEOTIDE SEQUENCE [LARGE SCALE GENOMIC DNA]</scope>
    <source>
        <strain evidence="8 9">5GH32-13</strain>
    </source>
</reference>
<evidence type="ECO:0000256" key="1">
    <source>
        <dbReference type="ARBA" id="ARBA00004442"/>
    </source>
</evidence>
<dbReference type="KEGG" id="pseg:D3H65_08870"/>
<accession>A0A3B7MI47</accession>
<evidence type="ECO:0000313" key="9">
    <source>
        <dbReference type="Proteomes" id="UP000263900"/>
    </source>
</evidence>
<dbReference type="SUPFAM" id="SSF48452">
    <property type="entry name" value="TPR-like"/>
    <property type="match status" value="1"/>
</dbReference>
<keyword evidence="3" id="KW-0732">Signal</keyword>
<dbReference type="Gene3D" id="1.25.40.390">
    <property type="match status" value="1"/>
</dbReference>
<gene>
    <name evidence="8" type="ORF">D3H65_08870</name>
</gene>
<proteinExistence type="inferred from homology"/>
<name>A0A3B7MI47_9BACT</name>
<dbReference type="Pfam" id="PF07980">
    <property type="entry name" value="SusD_RagB"/>
    <property type="match status" value="1"/>
</dbReference>
<dbReference type="OrthoDB" id="5694214at2"/>
<keyword evidence="5" id="KW-0998">Cell outer membrane</keyword>
<evidence type="ECO:0000256" key="5">
    <source>
        <dbReference type="ARBA" id="ARBA00023237"/>
    </source>
</evidence>
<keyword evidence="9" id="KW-1185">Reference proteome</keyword>
<dbReference type="GO" id="GO:0009279">
    <property type="term" value="C:cell outer membrane"/>
    <property type="evidence" value="ECO:0007669"/>
    <property type="project" value="UniProtKB-SubCell"/>
</dbReference>
<feature type="domain" description="RagB/SusD" evidence="6">
    <location>
        <begin position="346"/>
        <end position="517"/>
    </location>
</feature>